<accession>A0A396C6L3</accession>
<dbReference type="Pfam" id="PF06889">
    <property type="entry name" value="DUF1266"/>
    <property type="match status" value="1"/>
</dbReference>
<dbReference type="RefSeq" id="WP_122329992.1">
    <property type="nucleotide sequence ID" value="NZ_JAQDYY010000001.1"/>
</dbReference>
<gene>
    <name evidence="5" type="ORF">DW228_05975</name>
</gene>
<evidence type="ECO:0000313" key="6">
    <source>
        <dbReference type="Proteomes" id="UP000266644"/>
    </source>
</evidence>
<dbReference type="InterPro" id="IPR036249">
    <property type="entry name" value="Thioredoxin-like_sf"/>
</dbReference>
<feature type="domain" description="Thioredoxin-like fold" evidence="3">
    <location>
        <begin position="488"/>
        <end position="576"/>
    </location>
</feature>
<dbReference type="InterPro" id="IPR033395">
    <property type="entry name" value="DUF5106"/>
</dbReference>
<evidence type="ECO:0000313" key="5">
    <source>
        <dbReference type="EMBL" id="RHH14344.1"/>
    </source>
</evidence>
<feature type="transmembrane region" description="Helical" evidence="1">
    <location>
        <begin position="12"/>
        <end position="30"/>
    </location>
</feature>
<evidence type="ECO:0000259" key="4">
    <source>
        <dbReference type="Pfam" id="PF17127"/>
    </source>
</evidence>
<sequence length="597" mass="70203">MNILLSIPSYFYMLSLIVIIGVALAITVYGNSRSKRYLKGPWIQVPDSKRQTALFINLIHSEWYHCCTNVLSTGLGTNEIEFIFNRKKRWHIINRETVIKEVMLLRYKGDRAVYRRVLPYLLEPGNKTERLFRLKEKFWSEPNYDEIMETAVYLYGHHDKMINHPVFPFTSTALEKGIIGWDMAELVLLVRMTYDLGYLSEEEAWLYIEDAYKLIREEYYNWQEFAMSLVIGFACNHSNFREFSDFLRIVENAFQDENSPWLHHDFNPSRESLIIFESTNHPRKSFPFFKMMACVWGICVMVGFTGCNGNSEKAKGNSPVVEDTKTVFEVPEVPVSLQTAEERVAYLMQHYWDHFDFNDTSLMHKPEITEQAFANFVYILNGISQPLAIEGIQTLLQRTEKNWDMQHYFIIDLFGKYLYDPNSPLRNEELYIPVLEYIEKSATIKSEYKITAEYRLKNALKNRPGQYATDFTFADHSGRLRKLSDTKNEYILLFFNNPGCHACHQVIDQLKESSFSHHPQLTILSIYPDKDLEEWKKAENDFPPDWINGYSPEGFIMEKEIYDLKAIPTLYLLDNNKVVLLKDATWEQIETYLKMNL</sequence>
<comment type="caution">
    <text evidence="5">The sequence shown here is derived from an EMBL/GenBank/DDBJ whole genome shotgun (WGS) entry which is preliminary data.</text>
</comment>
<keyword evidence="1" id="KW-1133">Transmembrane helix</keyword>
<protein>
    <submittedName>
        <fullName evidence="5">DUF5106 domain-containing protein</fullName>
    </submittedName>
</protein>
<organism evidence="5 6">
    <name type="scientific">Bacteroides fragilis</name>
    <dbReference type="NCBI Taxonomy" id="817"/>
    <lineage>
        <taxon>Bacteria</taxon>
        <taxon>Pseudomonadati</taxon>
        <taxon>Bacteroidota</taxon>
        <taxon>Bacteroidia</taxon>
        <taxon>Bacteroidales</taxon>
        <taxon>Bacteroidaceae</taxon>
        <taxon>Bacteroides</taxon>
    </lineage>
</organism>
<dbReference type="Pfam" id="PF13905">
    <property type="entry name" value="Thioredoxin_8"/>
    <property type="match status" value="1"/>
</dbReference>
<dbReference type="SUPFAM" id="SSF52833">
    <property type="entry name" value="Thioredoxin-like"/>
    <property type="match status" value="1"/>
</dbReference>
<feature type="domain" description="DUF5106" evidence="4">
    <location>
        <begin position="307"/>
        <end position="462"/>
    </location>
</feature>
<dbReference type="Proteomes" id="UP000266644">
    <property type="component" value="Unassembled WGS sequence"/>
</dbReference>
<keyword evidence="1" id="KW-0812">Transmembrane</keyword>
<dbReference type="AlphaFoldDB" id="A0A396C6L3"/>
<dbReference type="Gene3D" id="3.40.30.10">
    <property type="entry name" value="Glutaredoxin"/>
    <property type="match status" value="1"/>
</dbReference>
<evidence type="ECO:0000259" key="3">
    <source>
        <dbReference type="Pfam" id="PF13905"/>
    </source>
</evidence>
<dbReference type="EMBL" id="QRJE01000008">
    <property type="protein sequence ID" value="RHH14344.1"/>
    <property type="molecule type" value="Genomic_DNA"/>
</dbReference>
<proteinExistence type="predicted"/>
<feature type="domain" description="DUF1266" evidence="2">
    <location>
        <begin position="88"/>
        <end position="266"/>
    </location>
</feature>
<dbReference type="Pfam" id="PF17127">
    <property type="entry name" value="DUF5106"/>
    <property type="match status" value="1"/>
</dbReference>
<dbReference type="InterPro" id="IPR009677">
    <property type="entry name" value="DUF1266"/>
</dbReference>
<keyword evidence="1" id="KW-0472">Membrane</keyword>
<dbReference type="InterPro" id="IPR012336">
    <property type="entry name" value="Thioredoxin-like_fold"/>
</dbReference>
<evidence type="ECO:0000259" key="2">
    <source>
        <dbReference type="Pfam" id="PF06889"/>
    </source>
</evidence>
<reference evidence="5 6" key="1">
    <citation type="submission" date="2018-08" db="EMBL/GenBank/DDBJ databases">
        <title>A genome reference for cultivated species of the human gut microbiota.</title>
        <authorList>
            <person name="Zou Y."/>
            <person name="Xue W."/>
            <person name="Luo G."/>
        </authorList>
    </citation>
    <scope>NUCLEOTIDE SEQUENCE [LARGE SCALE GENOMIC DNA]</scope>
    <source>
        <strain evidence="5 6">AM18-6</strain>
    </source>
</reference>
<evidence type="ECO:0000256" key="1">
    <source>
        <dbReference type="SAM" id="Phobius"/>
    </source>
</evidence>
<name>A0A396C6L3_BACFG</name>